<evidence type="ECO:0000256" key="3">
    <source>
        <dbReference type="PIRNR" id="PIRNR029218"/>
    </source>
</evidence>
<name>A0A364NJS7_9GAMM</name>
<dbReference type="PIRSF" id="PIRSF029218">
    <property type="entry name" value="ParE"/>
    <property type="match status" value="1"/>
</dbReference>
<gene>
    <name evidence="4" type="ORF">DN062_14135</name>
</gene>
<dbReference type="RefSeq" id="WP_112159949.1">
    <property type="nucleotide sequence ID" value="NZ_QKRX01000011.1"/>
</dbReference>
<accession>A0A364NJS7</accession>
<comment type="caution">
    <text evidence="4">The sequence shown here is derived from an EMBL/GenBank/DDBJ whole genome shotgun (WGS) entry which is preliminary data.</text>
</comment>
<sequence length="100" mass="11784">MLSLSITPKAESDLTDIWLYTCNEWGVDQADHYLDQLELGMKQLMSYPLLGVDYTHVLASYRRLQIEHHSVFYRVLESEVLVVRVLHEEMDAPKRLLDYE</sequence>
<dbReference type="PANTHER" id="PTHR33755:SF9">
    <property type="entry name" value="TOXIN PARE1"/>
    <property type="match status" value="1"/>
</dbReference>
<dbReference type="InterPro" id="IPR007712">
    <property type="entry name" value="RelE/ParE_toxin"/>
</dbReference>
<dbReference type="InterPro" id="IPR051803">
    <property type="entry name" value="TA_system_RelE-like_toxin"/>
</dbReference>
<dbReference type="EMBL" id="QKRX01000011">
    <property type="protein sequence ID" value="RAU17294.1"/>
    <property type="molecule type" value="Genomic_DNA"/>
</dbReference>
<dbReference type="Pfam" id="PF05016">
    <property type="entry name" value="ParE_toxin"/>
    <property type="match status" value="1"/>
</dbReference>
<organism evidence="4 5">
    <name type="scientific">Nitrincola tibetensis</name>
    <dbReference type="NCBI Taxonomy" id="2219697"/>
    <lineage>
        <taxon>Bacteria</taxon>
        <taxon>Pseudomonadati</taxon>
        <taxon>Pseudomonadota</taxon>
        <taxon>Gammaproteobacteria</taxon>
        <taxon>Oceanospirillales</taxon>
        <taxon>Oceanospirillaceae</taxon>
        <taxon>Nitrincola</taxon>
    </lineage>
</organism>
<dbReference type="InterPro" id="IPR035093">
    <property type="entry name" value="RelE/ParE_toxin_dom_sf"/>
</dbReference>
<dbReference type="OrthoDB" id="516834at2"/>
<dbReference type="Proteomes" id="UP000250744">
    <property type="component" value="Unassembled WGS sequence"/>
</dbReference>
<evidence type="ECO:0000256" key="1">
    <source>
        <dbReference type="ARBA" id="ARBA00006226"/>
    </source>
</evidence>
<protein>
    <recommendedName>
        <fullName evidence="3">Toxin</fullName>
    </recommendedName>
</protein>
<dbReference type="Gene3D" id="3.30.2310.20">
    <property type="entry name" value="RelE-like"/>
    <property type="match status" value="1"/>
</dbReference>
<reference evidence="4 5" key="1">
    <citation type="submission" date="2018-06" db="EMBL/GenBank/DDBJ databases">
        <title>Nitrincola tibetense sp. nov., isolated from Lake XuguoCo on Tibetan Plateau.</title>
        <authorList>
            <person name="Xing P."/>
        </authorList>
    </citation>
    <scope>NUCLEOTIDE SEQUENCE [LARGE SCALE GENOMIC DNA]</scope>
    <source>
        <strain evidence="5">xg18</strain>
    </source>
</reference>
<proteinExistence type="inferred from homology"/>
<dbReference type="AlphaFoldDB" id="A0A364NJS7"/>
<dbReference type="PANTHER" id="PTHR33755">
    <property type="entry name" value="TOXIN PARE1-RELATED"/>
    <property type="match status" value="1"/>
</dbReference>
<evidence type="ECO:0000313" key="5">
    <source>
        <dbReference type="Proteomes" id="UP000250744"/>
    </source>
</evidence>
<comment type="similarity">
    <text evidence="1 3">Belongs to the RelE toxin family.</text>
</comment>
<dbReference type="InterPro" id="IPR028344">
    <property type="entry name" value="ParE1/4"/>
</dbReference>
<keyword evidence="2" id="KW-1277">Toxin-antitoxin system</keyword>
<keyword evidence="5" id="KW-1185">Reference proteome</keyword>
<evidence type="ECO:0000313" key="4">
    <source>
        <dbReference type="EMBL" id="RAU17294.1"/>
    </source>
</evidence>
<evidence type="ECO:0000256" key="2">
    <source>
        <dbReference type="ARBA" id="ARBA00022649"/>
    </source>
</evidence>